<reference evidence="4" key="1">
    <citation type="submission" date="2015-07" db="EMBL/GenBank/DDBJ databases">
        <title>Nocardia seriolae U-1 whole genome shotgun sequence.</title>
        <authorList>
            <person name="Imajoh M."/>
            <person name="Fukumoto Y."/>
            <person name="Sukeda M."/>
            <person name="Yamane J."/>
            <person name="Yamasaki K."/>
            <person name="Shimizu M."/>
            <person name="Ohnishi K."/>
            <person name="Oshima S."/>
        </authorList>
    </citation>
    <scope>NUCLEOTIDE SEQUENCE [LARGE SCALE GENOMIC DNA]</scope>
    <source>
        <strain evidence="4">U-1</strain>
    </source>
</reference>
<comment type="caution">
    <text evidence="3">The sequence shown here is derived from an EMBL/GenBank/DDBJ whole genome shotgun (WGS) entry which is preliminary data.</text>
</comment>
<sequence length="234" mass="23589">HPMRACAITAATLIGIGMTAGVAVAHAAPENPDQPPEIEYSATLVDGKGVAGWAVASTLKNGIFELTREHGAAQKGAERTIVHVKDARGRTAISFPLQFEIGGVRVPVEAEVGKNGRTLDVVPTRTVDLRADSKPVAVKPIASPGENQQAMSHFASQFSLATAIGGFVGTAVGAAIGCLVSIPAGCLTGVLPGAGIGGILGTIAVGGPTLVAAGLDFVQTLQAGEGTTRWATPK</sequence>
<feature type="chain" id="PRO_5044871080" description="DUF8020 domain-containing protein" evidence="1">
    <location>
        <begin position="28"/>
        <end position="234"/>
    </location>
</feature>
<accession>A0ABC9Z5B5</accession>
<feature type="domain" description="DUF8020" evidence="2">
    <location>
        <begin position="38"/>
        <end position="124"/>
    </location>
</feature>
<dbReference type="EMBL" id="BBYQ01000178">
    <property type="protein sequence ID" value="GAP32767.1"/>
    <property type="molecule type" value="Genomic_DNA"/>
</dbReference>
<evidence type="ECO:0000259" key="2">
    <source>
        <dbReference type="Pfam" id="PF26059"/>
    </source>
</evidence>
<keyword evidence="1" id="KW-0732">Signal</keyword>
<feature type="signal peptide" evidence="1">
    <location>
        <begin position="1"/>
        <end position="27"/>
    </location>
</feature>
<dbReference type="Pfam" id="PF26059">
    <property type="entry name" value="DUF8020"/>
    <property type="match status" value="1"/>
</dbReference>
<proteinExistence type="predicted"/>
<protein>
    <recommendedName>
        <fullName evidence="2">DUF8020 domain-containing protein</fullName>
    </recommendedName>
</protein>
<gene>
    <name evidence="3" type="ORF">NSK11_contig00178-0017</name>
</gene>
<evidence type="ECO:0000256" key="1">
    <source>
        <dbReference type="SAM" id="SignalP"/>
    </source>
</evidence>
<evidence type="ECO:0000313" key="3">
    <source>
        <dbReference type="EMBL" id="GAP32767.1"/>
    </source>
</evidence>
<dbReference type="AlphaFoldDB" id="A0ABC9Z5B5"/>
<keyword evidence="4" id="KW-1185">Reference proteome</keyword>
<feature type="non-terminal residue" evidence="3">
    <location>
        <position position="1"/>
    </location>
</feature>
<reference evidence="3 4" key="2">
    <citation type="journal article" date="2016" name="Genome Announc.">
        <title>Draft Genome Sequence of Erythromycin- and Oxytetracycline-Sensitive Nocardia seriolae Strain U-1 (NBRC 110359).</title>
        <authorList>
            <person name="Imajoh M."/>
            <person name="Sukeda M."/>
            <person name="Shimizu M."/>
            <person name="Yamane J."/>
            <person name="Ohnishi K."/>
            <person name="Oshima S."/>
        </authorList>
    </citation>
    <scope>NUCLEOTIDE SEQUENCE [LARGE SCALE GENOMIC DNA]</scope>
    <source>
        <strain evidence="3 4">U-1</strain>
    </source>
</reference>
<evidence type="ECO:0000313" key="4">
    <source>
        <dbReference type="Proteomes" id="UP000037179"/>
    </source>
</evidence>
<dbReference type="RefSeq" id="WP_238595056.1">
    <property type="nucleotide sequence ID" value="NZ_BBYQ01000178.1"/>
</dbReference>
<organism evidence="3 4">
    <name type="scientific">Nocardia seriolae</name>
    <dbReference type="NCBI Taxonomy" id="37332"/>
    <lineage>
        <taxon>Bacteria</taxon>
        <taxon>Bacillati</taxon>
        <taxon>Actinomycetota</taxon>
        <taxon>Actinomycetes</taxon>
        <taxon>Mycobacteriales</taxon>
        <taxon>Nocardiaceae</taxon>
        <taxon>Nocardia</taxon>
    </lineage>
</organism>
<name>A0ABC9Z5B5_9NOCA</name>
<dbReference type="Proteomes" id="UP000037179">
    <property type="component" value="Unassembled WGS sequence"/>
</dbReference>
<dbReference type="InterPro" id="IPR058333">
    <property type="entry name" value="DUF8020"/>
</dbReference>